<dbReference type="SUPFAM" id="SSF56024">
    <property type="entry name" value="Phospholipase D/nuclease"/>
    <property type="match status" value="2"/>
</dbReference>
<evidence type="ECO:0000256" key="2">
    <source>
        <dbReference type="ARBA" id="ARBA00005042"/>
    </source>
</evidence>
<accession>A0A3P7DFK9</accession>
<dbReference type="PANTHER" id="PTHR12586:SF1">
    <property type="entry name" value="CDP-DIACYLGLYCEROL--GLYCEROL-3-PHOSPHATE 3-PHOSPHATIDYLTRANSFERASE, MITOCHONDRIAL"/>
    <property type="match status" value="1"/>
</dbReference>
<evidence type="ECO:0000256" key="4">
    <source>
        <dbReference type="ARBA" id="ARBA00022516"/>
    </source>
</evidence>
<organism evidence="14 15">
    <name type="scientific">Wuchereria bancrofti</name>
    <dbReference type="NCBI Taxonomy" id="6293"/>
    <lineage>
        <taxon>Eukaryota</taxon>
        <taxon>Metazoa</taxon>
        <taxon>Ecdysozoa</taxon>
        <taxon>Nematoda</taxon>
        <taxon>Chromadorea</taxon>
        <taxon>Rhabditida</taxon>
        <taxon>Spirurina</taxon>
        <taxon>Spiruromorpha</taxon>
        <taxon>Filarioidea</taxon>
        <taxon>Onchocercidae</taxon>
        <taxon>Wuchereria</taxon>
    </lineage>
</organism>
<dbReference type="PANTHER" id="PTHR12586">
    <property type="entry name" value="CDP-DIACYLGLYCEROL--SERINE O-PHOSPHATIDYLTRANSFERASE"/>
    <property type="match status" value="1"/>
</dbReference>
<feature type="domain" description="PLD phosphodiesterase" evidence="13">
    <location>
        <begin position="360"/>
        <end position="392"/>
    </location>
</feature>
<comment type="function">
    <text evidence="1 11">Functions in the biosynthesis of the anionic phospholipids phosphatidylglycerol and cardiolipin.</text>
</comment>
<keyword evidence="12" id="KW-1133">Transmembrane helix</keyword>
<evidence type="ECO:0000313" key="15">
    <source>
        <dbReference type="Proteomes" id="UP000270924"/>
    </source>
</evidence>
<feature type="transmembrane region" description="Helical" evidence="12">
    <location>
        <begin position="614"/>
        <end position="632"/>
    </location>
</feature>
<feature type="domain" description="PLD phosphodiesterase" evidence="13">
    <location>
        <begin position="139"/>
        <end position="165"/>
    </location>
</feature>
<dbReference type="CDD" id="cd09137">
    <property type="entry name" value="PLDc_PGS1_euk_2"/>
    <property type="match status" value="1"/>
</dbReference>
<keyword evidence="4 11" id="KW-0444">Lipid biosynthesis</keyword>
<keyword evidence="11" id="KW-0496">Mitochondrion</keyword>
<dbReference type="InterPro" id="IPR001736">
    <property type="entry name" value="PLipase_D/transphosphatidylase"/>
</dbReference>
<keyword evidence="11" id="KW-0547">Nucleotide-binding</keyword>
<dbReference type="SMART" id="SM00155">
    <property type="entry name" value="PLDc"/>
    <property type="match status" value="2"/>
</dbReference>
<dbReference type="Gene3D" id="3.30.870.10">
    <property type="entry name" value="Endonuclease Chain A"/>
    <property type="match status" value="2"/>
</dbReference>
<dbReference type="GO" id="GO:0032049">
    <property type="term" value="P:cardiolipin biosynthetic process"/>
    <property type="evidence" value="ECO:0007669"/>
    <property type="project" value="InterPro"/>
</dbReference>
<evidence type="ECO:0000313" key="14">
    <source>
        <dbReference type="EMBL" id="VDM08590.1"/>
    </source>
</evidence>
<comment type="similarity">
    <text evidence="3 11">Belongs to the CDP-alcohol phosphatidyltransferase class-II family.</text>
</comment>
<keyword evidence="8 11" id="KW-0594">Phospholipid biosynthesis</keyword>
<evidence type="ECO:0000256" key="1">
    <source>
        <dbReference type="ARBA" id="ARBA00003537"/>
    </source>
</evidence>
<dbReference type="OrthoDB" id="10250191at2759"/>
<dbReference type="OMA" id="VWIPVYR"/>
<keyword evidence="9 11" id="KW-1208">Phospholipid metabolism</keyword>
<proteinExistence type="inferred from homology"/>
<evidence type="ECO:0000256" key="11">
    <source>
        <dbReference type="RuleBase" id="RU365024"/>
    </source>
</evidence>
<dbReference type="GO" id="GO:0008444">
    <property type="term" value="F:CDP-diacylglycerol-glycerol-3-phosphate 3-phosphatidyltransferase activity"/>
    <property type="evidence" value="ECO:0007669"/>
    <property type="project" value="UniProtKB-EC"/>
</dbReference>
<evidence type="ECO:0000256" key="12">
    <source>
        <dbReference type="SAM" id="Phobius"/>
    </source>
</evidence>
<comment type="catalytic activity">
    <reaction evidence="10 11">
        <text>a CDP-1,2-diacyl-sn-glycerol + sn-glycerol 3-phosphate = a 1,2-diacyl-sn-glycero-3-phospho-(1'-sn-glycero-3'-phosphate) + CMP + H(+)</text>
        <dbReference type="Rhea" id="RHEA:12593"/>
        <dbReference type="ChEBI" id="CHEBI:15378"/>
        <dbReference type="ChEBI" id="CHEBI:57597"/>
        <dbReference type="ChEBI" id="CHEBI:58332"/>
        <dbReference type="ChEBI" id="CHEBI:60110"/>
        <dbReference type="ChEBI" id="CHEBI:60377"/>
        <dbReference type="EC" id="2.7.8.5"/>
    </reaction>
</comment>
<keyword evidence="12" id="KW-0472">Membrane</keyword>
<evidence type="ECO:0000256" key="5">
    <source>
        <dbReference type="ARBA" id="ARBA00022679"/>
    </source>
</evidence>
<dbReference type="AlphaFoldDB" id="A0A3P7DFK9"/>
<gene>
    <name evidence="14" type="ORF">WBA_LOCUS1976</name>
</gene>
<dbReference type="FunCoup" id="A0A3P7DFK9">
    <property type="interactions" value="1897"/>
</dbReference>
<dbReference type="PROSITE" id="PS50035">
    <property type="entry name" value="PLD"/>
    <property type="match status" value="2"/>
</dbReference>
<keyword evidence="6" id="KW-0677">Repeat</keyword>
<dbReference type="EC" id="2.7.8.5" evidence="11"/>
<keyword evidence="5 11" id="KW-0808">Transferase</keyword>
<protein>
    <recommendedName>
        <fullName evidence="11">CDP-diacylglycerol--glycerol-3-phosphate 3-phosphatidyltransferase</fullName>
        <ecNumber evidence="11">2.7.8.5</ecNumber>
    </recommendedName>
</protein>
<feature type="transmembrane region" description="Helical" evidence="12">
    <location>
        <begin position="466"/>
        <end position="484"/>
    </location>
</feature>
<dbReference type="InParanoid" id="A0A3P7DFK9"/>
<dbReference type="GO" id="GO:0005739">
    <property type="term" value="C:mitochondrion"/>
    <property type="evidence" value="ECO:0007669"/>
    <property type="project" value="UniProtKB-SubCell"/>
</dbReference>
<keyword evidence="12" id="KW-0812">Transmembrane</keyword>
<dbReference type="GO" id="GO:0005524">
    <property type="term" value="F:ATP binding"/>
    <property type="evidence" value="ECO:0007669"/>
    <property type="project" value="UniProtKB-KW"/>
</dbReference>
<comment type="subcellular location">
    <subcellularLocation>
        <location evidence="11">Mitochondrion</location>
    </subcellularLocation>
</comment>
<reference evidence="14 15" key="1">
    <citation type="submission" date="2018-11" db="EMBL/GenBank/DDBJ databases">
        <authorList>
            <consortium name="Pathogen Informatics"/>
        </authorList>
    </citation>
    <scope>NUCLEOTIDE SEQUENCE [LARGE SCALE GENOMIC DNA]</scope>
</reference>
<keyword evidence="7 11" id="KW-0443">Lipid metabolism</keyword>
<feature type="transmembrane region" description="Helical" evidence="12">
    <location>
        <begin position="585"/>
        <end position="602"/>
    </location>
</feature>
<evidence type="ECO:0000256" key="10">
    <source>
        <dbReference type="ARBA" id="ARBA00048586"/>
    </source>
</evidence>
<sequence>MGELNEANYDALEWLPQNAPYVEVDPEKIKLIKTPTEFYEKLLCLIREAKERIVISTLYFGNGSYEKALVNELEKALAMNPNLKMNILVDYLRGTRGTTENNSVLLLKRLTPRASVYLFHTPCLRGLKKMVLPEKVNEVVGLQHMKLLIFDNHIIFTGANLSGIYFTNRLDRYILIENCPQLANFIDSLVEAVGSCSFMLNRQGITSLANKCDIHPFKGNYEAYKSMMYNRVMSTLNAFSKECDLENRFSTGTRIYPLLQMGIVSISQEFKFLKNLLSMQNHHLSLTISSGYLNFTDTYTDLISNQNCFEMDVIYASPQANGFYQASGLFGFIPLMYVHISYLFYKIMGSTVQMFEYNRPGWTYHAKGVWIDSKQSSLSATMIGSSNFGHRSVHRDLEAQILIITCSEKLKRGLQEERSRILDYTTKVDAATFLQRDHFVPFWIRLISRANALCVGQFALDILIHPILSSFFLNMVLLQGLIFGRALMESLARKGVTSTATTVRLSHRNRAQRRNGMHRGFKHTVNPYERKELLQRLGSCSVRHLSSGTAAASSPKSLNELLKDEVWIPVYRFRGIHYSVMATKMKLALTISSVSLIPYKYWQYLDDAVSIDHFVSISAFASFTTLAFIFFCRNGMLRLSLFNAELLDKGRATILFGDINVFSSAKKTE</sequence>
<dbReference type="CDD" id="cd09135">
    <property type="entry name" value="PLDc_PGS1_euk_1"/>
    <property type="match status" value="1"/>
</dbReference>
<comment type="pathway">
    <text evidence="2 11">Phospholipid metabolism; phosphatidylglycerol biosynthesis; phosphatidylglycerol from CDP-diacylglycerol: step 1/2.</text>
</comment>
<keyword evidence="15" id="KW-1185">Reference proteome</keyword>
<evidence type="ECO:0000259" key="13">
    <source>
        <dbReference type="PROSITE" id="PS50035"/>
    </source>
</evidence>
<evidence type="ECO:0000256" key="6">
    <source>
        <dbReference type="ARBA" id="ARBA00022737"/>
    </source>
</evidence>
<evidence type="ECO:0000256" key="8">
    <source>
        <dbReference type="ARBA" id="ARBA00023209"/>
    </source>
</evidence>
<evidence type="ECO:0000256" key="7">
    <source>
        <dbReference type="ARBA" id="ARBA00023098"/>
    </source>
</evidence>
<keyword evidence="11" id="KW-0067">ATP-binding</keyword>
<dbReference type="EMBL" id="UYWW01000483">
    <property type="protein sequence ID" value="VDM08590.1"/>
    <property type="molecule type" value="Genomic_DNA"/>
</dbReference>
<dbReference type="UniPathway" id="UPA00084">
    <property type="reaction ID" value="UER00503"/>
</dbReference>
<evidence type="ECO:0000256" key="9">
    <source>
        <dbReference type="ARBA" id="ARBA00023264"/>
    </source>
</evidence>
<name>A0A3P7DFK9_WUCBA</name>
<dbReference type="Proteomes" id="UP000270924">
    <property type="component" value="Unassembled WGS sequence"/>
</dbReference>
<evidence type="ECO:0000256" key="3">
    <source>
        <dbReference type="ARBA" id="ARBA00010682"/>
    </source>
</evidence>
<dbReference type="InterPro" id="IPR016270">
    <property type="entry name" value="PGS1"/>
</dbReference>